<accession>E4ZNE8</accession>
<dbReference type="VEuPathDB" id="FungiDB:LEMA_uP039080.1"/>
<keyword evidence="2" id="KW-1185">Reference proteome</keyword>
<evidence type="ECO:0000313" key="2">
    <source>
        <dbReference type="Proteomes" id="UP000002668"/>
    </source>
</evidence>
<proteinExistence type="predicted"/>
<dbReference type="AlphaFoldDB" id="E4ZNE8"/>
<dbReference type="EMBL" id="FP929105">
    <property type="protein sequence ID" value="CBX93007.1"/>
    <property type="molecule type" value="Genomic_DNA"/>
</dbReference>
<protein>
    <submittedName>
        <fullName evidence="1">Predicted protein</fullName>
    </submittedName>
</protein>
<reference evidence="2" key="1">
    <citation type="journal article" date="2011" name="Nat. Commun.">
        <title>Effector diversification within compartments of the Leptosphaeria maculans genome affected by Repeat-Induced Point mutations.</title>
        <authorList>
            <person name="Rouxel T."/>
            <person name="Grandaubert J."/>
            <person name="Hane J.K."/>
            <person name="Hoede C."/>
            <person name="van de Wouw A.P."/>
            <person name="Couloux A."/>
            <person name="Dominguez V."/>
            <person name="Anthouard V."/>
            <person name="Bally P."/>
            <person name="Bourras S."/>
            <person name="Cozijnsen A.J."/>
            <person name="Ciuffetti L.M."/>
            <person name="Degrave A."/>
            <person name="Dilmaghani A."/>
            <person name="Duret L."/>
            <person name="Fudal I."/>
            <person name="Goodwin S.B."/>
            <person name="Gout L."/>
            <person name="Glaser N."/>
            <person name="Linglin J."/>
            <person name="Kema G.H.J."/>
            <person name="Lapalu N."/>
            <person name="Lawrence C.B."/>
            <person name="May K."/>
            <person name="Meyer M."/>
            <person name="Ollivier B."/>
            <person name="Poulain J."/>
            <person name="Schoch C.L."/>
            <person name="Simon A."/>
            <person name="Spatafora J.W."/>
            <person name="Stachowiak A."/>
            <person name="Turgeon B.G."/>
            <person name="Tyler B.M."/>
            <person name="Vincent D."/>
            <person name="Weissenbach J."/>
            <person name="Amselem J."/>
            <person name="Quesneville H."/>
            <person name="Oliver R.P."/>
            <person name="Wincker P."/>
            <person name="Balesdent M.-H."/>
            <person name="Howlett B.J."/>
        </authorList>
    </citation>
    <scope>NUCLEOTIDE SEQUENCE [LARGE SCALE GENOMIC DNA]</scope>
    <source>
        <strain evidence="2">JN3 / isolate v23.1.3 / race Av1-4-5-6-7-8</strain>
    </source>
</reference>
<gene>
    <name evidence="1" type="ORF">LEMA_uP039080.1</name>
</gene>
<dbReference type="HOGENOM" id="CLU_2794400_0_0_1"/>
<dbReference type="InParanoid" id="E4ZNE8"/>
<organism evidence="2">
    <name type="scientific">Leptosphaeria maculans (strain JN3 / isolate v23.1.3 / race Av1-4-5-6-7-8)</name>
    <name type="common">Blackleg fungus</name>
    <name type="synonym">Phoma lingam</name>
    <dbReference type="NCBI Taxonomy" id="985895"/>
    <lineage>
        <taxon>Eukaryota</taxon>
        <taxon>Fungi</taxon>
        <taxon>Dikarya</taxon>
        <taxon>Ascomycota</taxon>
        <taxon>Pezizomycotina</taxon>
        <taxon>Dothideomycetes</taxon>
        <taxon>Pleosporomycetidae</taxon>
        <taxon>Pleosporales</taxon>
        <taxon>Pleosporineae</taxon>
        <taxon>Leptosphaeriaceae</taxon>
        <taxon>Plenodomus</taxon>
        <taxon>Plenodomus lingam/Leptosphaeria maculans species complex</taxon>
    </lineage>
</organism>
<evidence type="ECO:0000313" key="1">
    <source>
        <dbReference type="EMBL" id="CBX93007.1"/>
    </source>
</evidence>
<dbReference type="Proteomes" id="UP000002668">
    <property type="component" value="Genome"/>
</dbReference>
<name>E4ZNE8_LEPMJ</name>
<sequence length="68" mass="8153">MQSPYLPEHMNFQITVFLNPWLRDRTHYDIPDPTHYSIHQPIPIVKRKHFNRIPKPTPNTHLEPSGEQ</sequence>